<sequence length="145" mass="16885">LLDDDPRKRQQAGDYFIREMPRMRHLVFGEDQWPSHKPLVPVWSHQKTVAIDTVVYNSRKTFLREEQQDHYLADVNDVELEKYYKNFMHGMGKTERAFLASISRLGKYPLVGGLGIHWDEKGVHIDSSLNLYEPELQPAFTAAVN</sequence>
<dbReference type="Proteomes" id="UP000191418">
    <property type="component" value="Unassembled WGS sequence"/>
</dbReference>
<keyword evidence="1" id="KW-0808">Transferase</keyword>
<dbReference type="GO" id="GO:0004674">
    <property type="term" value="F:protein serine/threonine kinase activity"/>
    <property type="evidence" value="ECO:0007669"/>
    <property type="project" value="UniProtKB-KW"/>
</dbReference>
<reference evidence="1 2" key="1">
    <citation type="submission" date="2017-01" db="EMBL/GenBank/DDBJ databases">
        <title>Genome Sequencing of a Marine Spirillum, Oceanospirillum multiglobuliferum ATCC 33336, from Japan.</title>
        <authorList>
            <person name="Carney J.G."/>
            <person name="Trachtenberg A.M."/>
            <person name="Rheaume B.A."/>
            <person name="Linnane J.D."/>
            <person name="Pitts N.L."/>
            <person name="Mykles D.L."/>
            <person name="Maclea K.S."/>
        </authorList>
    </citation>
    <scope>NUCLEOTIDE SEQUENCE [LARGE SCALE GENOMIC DNA]</scope>
    <source>
        <strain evidence="1 2">ATCC 33336</strain>
    </source>
</reference>
<protein>
    <submittedName>
        <fullName evidence="1">Serine/threonine protein kinase</fullName>
    </submittedName>
</protein>
<evidence type="ECO:0000313" key="1">
    <source>
        <dbReference type="EMBL" id="OPX53931.1"/>
    </source>
</evidence>
<keyword evidence="1" id="KW-0723">Serine/threonine-protein kinase</keyword>
<dbReference type="EMBL" id="MTSM01000221">
    <property type="protein sequence ID" value="OPX53931.1"/>
    <property type="molecule type" value="Genomic_DNA"/>
</dbReference>
<name>A0A1V4T009_9GAMM</name>
<comment type="caution">
    <text evidence="1">The sequence shown here is derived from an EMBL/GenBank/DDBJ whole genome shotgun (WGS) entry which is preliminary data.</text>
</comment>
<accession>A0A1V4T009</accession>
<gene>
    <name evidence="1" type="ORF">BTE48_16885</name>
</gene>
<organism evidence="1 2">
    <name type="scientific">Oceanospirillum multiglobuliferum</name>
    <dbReference type="NCBI Taxonomy" id="64969"/>
    <lineage>
        <taxon>Bacteria</taxon>
        <taxon>Pseudomonadati</taxon>
        <taxon>Pseudomonadota</taxon>
        <taxon>Gammaproteobacteria</taxon>
        <taxon>Oceanospirillales</taxon>
        <taxon>Oceanospirillaceae</taxon>
        <taxon>Oceanospirillum</taxon>
    </lineage>
</organism>
<keyword evidence="2" id="KW-1185">Reference proteome</keyword>
<feature type="non-terminal residue" evidence="1">
    <location>
        <position position="145"/>
    </location>
</feature>
<dbReference type="AlphaFoldDB" id="A0A1V4T009"/>
<keyword evidence="1" id="KW-0418">Kinase</keyword>
<evidence type="ECO:0000313" key="2">
    <source>
        <dbReference type="Proteomes" id="UP000191418"/>
    </source>
</evidence>
<feature type="non-terminal residue" evidence="1">
    <location>
        <position position="1"/>
    </location>
</feature>
<proteinExistence type="predicted"/>